<dbReference type="InParanoid" id="A0A0C3KUC0"/>
<name>A0A0C3KUC0_PISTI</name>
<sequence length="285" mass="31970">MTLAEHKRCKAKVQEEAWLAEEAQLEAKRQEQAQLKEERACTEAEVQRIEAAHKAEEARKVAESQWADALVGSSTRARSNVEVMNPHCLHCAQTNMTCLCNTDSKKKCLVCNQCNKLKECCQWPVEGETGLGVGPAMDKGKRKANVTSPHAGEKKKRSRWPSAKVLKGTGDEEEDVGEGPLMKKTSEEPRASPVTSDQMECLIRAVECVADNMVSLAVAQREASRNFYQFAWSYETYVKEHFKFLAPDMPSDQDTTDEEDRGVKGLNKELAGLREEEEESWSQSE</sequence>
<dbReference type="STRING" id="870435.A0A0C3KUC0"/>
<feature type="region of interest" description="Disordered" evidence="2">
    <location>
        <begin position="247"/>
        <end position="285"/>
    </location>
</feature>
<feature type="compositionally biased region" description="Basic and acidic residues" evidence="2">
    <location>
        <begin position="261"/>
        <end position="274"/>
    </location>
</feature>
<reference evidence="3 4" key="1">
    <citation type="submission" date="2014-04" db="EMBL/GenBank/DDBJ databases">
        <authorList>
            <consortium name="DOE Joint Genome Institute"/>
            <person name="Kuo A."/>
            <person name="Kohler A."/>
            <person name="Costa M.D."/>
            <person name="Nagy L.G."/>
            <person name="Floudas D."/>
            <person name="Copeland A."/>
            <person name="Barry K.W."/>
            <person name="Cichocki N."/>
            <person name="Veneault-Fourrey C."/>
            <person name="LaButti K."/>
            <person name="Lindquist E.A."/>
            <person name="Lipzen A."/>
            <person name="Lundell T."/>
            <person name="Morin E."/>
            <person name="Murat C."/>
            <person name="Sun H."/>
            <person name="Tunlid A."/>
            <person name="Henrissat B."/>
            <person name="Grigoriev I.V."/>
            <person name="Hibbett D.S."/>
            <person name="Martin F."/>
            <person name="Nordberg H.P."/>
            <person name="Cantor M.N."/>
            <person name="Hua S.X."/>
        </authorList>
    </citation>
    <scope>NUCLEOTIDE SEQUENCE [LARGE SCALE GENOMIC DNA]</scope>
    <source>
        <strain evidence="3 4">Marx 270</strain>
    </source>
</reference>
<keyword evidence="4" id="KW-1185">Reference proteome</keyword>
<proteinExistence type="predicted"/>
<dbReference type="AlphaFoldDB" id="A0A0C3KUC0"/>
<evidence type="ECO:0000313" key="3">
    <source>
        <dbReference type="EMBL" id="KIO13197.1"/>
    </source>
</evidence>
<feature type="compositionally biased region" description="Acidic residues" evidence="2">
    <location>
        <begin position="275"/>
        <end position="285"/>
    </location>
</feature>
<evidence type="ECO:0000313" key="4">
    <source>
        <dbReference type="Proteomes" id="UP000054217"/>
    </source>
</evidence>
<evidence type="ECO:0000256" key="1">
    <source>
        <dbReference type="SAM" id="Coils"/>
    </source>
</evidence>
<dbReference type="HOGENOM" id="CLU_048923_1_0_1"/>
<evidence type="ECO:0000256" key="2">
    <source>
        <dbReference type="SAM" id="MobiDB-lite"/>
    </source>
</evidence>
<reference evidence="4" key="2">
    <citation type="submission" date="2015-01" db="EMBL/GenBank/DDBJ databases">
        <title>Evolutionary Origins and Diversification of the Mycorrhizal Mutualists.</title>
        <authorList>
            <consortium name="DOE Joint Genome Institute"/>
            <consortium name="Mycorrhizal Genomics Consortium"/>
            <person name="Kohler A."/>
            <person name="Kuo A."/>
            <person name="Nagy L.G."/>
            <person name="Floudas D."/>
            <person name="Copeland A."/>
            <person name="Barry K.W."/>
            <person name="Cichocki N."/>
            <person name="Veneault-Fourrey C."/>
            <person name="LaButti K."/>
            <person name="Lindquist E.A."/>
            <person name="Lipzen A."/>
            <person name="Lundell T."/>
            <person name="Morin E."/>
            <person name="Murat C."/>
            <person name="Riley R."/>
            <person name="Ohm R."/>
            <person name="Sun H."/>
            <person name="Tunlid A."/>
            <person name="Henrissat B."/>
            <person name="Grigoriev I.V."/>
            <person name="Hibbett D.S."/>
            <person name="Martin F."/>
        </authorList>
    </citation>
    <scope>NUCLEOTIDE SEQUENCE [LARGE SCALE GENOMIC DNA]</scope>
    <source>
        <strain evidence="4">Marx 270</strain>
    </source>
</reference>
<organism evidence="3 4">
    <name type="scientific">Pisolithus tinctorius Marx 270</name>
    <dbReference type="NCBI Taxonomy" id="870435"/>
    <lineage>
        <taxon>Eukaryota</taxon>
        <taxon>Fungi</taxon>
        <taxon>Dikarya</taxon>
        <taxon>Basidiomycota</taxon>
        <taxon>Agaricomycotina</taxon>
        <taxon>Agaricomycetes</taxon>
        <taxon>Agaricomycetidae</taxon>
        <taxon>Boletales</taxon>
        <taxon>Sclerodermatineae</taxon>
        <taxon>Pisolithaceae</taxon>
        <taxon>Pisolithus</taxon>
    </lineage>
</organism>
<accession>A0A0C3KUC0</accession>
<gene>
    <name evidence="3" type="ORF">M404DRAFT_18685</name>
</gene>
<dbReference type="OrthoDB" id="2709995at2759"/>
<keyword evidence="1" id="KW-0175">Coiled coil</keyword>
<dbReference type="EMBL" id="KN831946">
    <property type="protein sequence ID" value="KIO13197.1"/>
    <property type="molecule type" value="Genomic_DNA"/>
</dbReference>
<feature type="coiled-coil region" evidence="1">
    <location>
        <begin position="20"/>
        <end position="59"/>
    </location>
</feature>
<protein>
    <submittedName>
        <fullName evidence="3">Uncharacterized protein</fullName>
    </submittedName>
</protein>
<feature type="region of interest" description="Disordered" evidence="2">
    <location>
        <begin position="132"/>
        <end position="196"/>
    </location>
</feature>
<dbReference type="Proteomes" id="UP000054217">
    <property type="component" value="Unassembled WGS sequence"/>
</dbReference>